<keyword evidence="4" id="KW-1185">Reference proteome</keyword>
<dbReference type="Proteomes" id="UP000297318">
    <property type="component" value="Unassembled WGS sequence"/>
</dbReference>
<evidence type="ECO:0000313" key="4">
    <source>
        <dbReference type="Proteomes" id="UP000297318"/>
    </source>
</evidence>
<evidence type="ECO:0000256" key="2">
    <source>
        <dbReference type="SAM" id="Phobius"/>
    </source>
</evidence>
<reference evidence="3 4" key="1">
    <citation type="submission" date="2018-11" db="EMBL/GenBank/DDBJ databases">
        <title>Complete genome sequencing of the Actinobacteria Serinibacter sp. K3-2.</title>
        <authorList>
            <person name="Rakitin A.L."/>
            <person name="Beletsky A.V."/>
            <person name="Mardanov A.V."/>
            <person name="Ravin N.V."/>
            <person name="Gromova A.S."/>
            <person name="Filippova S.N."/>
            <person name="Gal'Chenko V.F."/>
        </authorList>
    </citation>
    <scope>NUCLEOTIDE SEQUENCE [LARGE SCALE GENOMIC DNA]</scope>
    <source>
        <strain evidence="3 4">K3-2</strain>
    </source>
</reference>
<keyword evidence="2" id="KW-1133">Transmembrane helix</keyword>
<keyword evidence="2" id="KW-0472">Membrane</keyword>
<proteinExistence type="predicted"/>
<keyword evidence="2" id="KW-0812">Transmembrane</keyword>
<feature type="region of interest" description="Disordered" evidence="1">
    <location>
        <begin position="1"/>
        <end position="20"/>
    </location>
</feature>
<protein>
    <submittedName>
        <fullName evidence="3">Uncharacterized protein</fullName>
    </submittedName>
</protein>
<accession>A0A4Z1E4L9</accession>
<dbReference type="AlphaFoldDB" id="A0A4Z1E4L9"/>
<feature type="transmembrane region" description="Helical" evidence="2">
    <location>
        <begin position="91"/>
        <end position="109"/>
    </location>
</feature>
<organism evidence="3 4">
    <name type="scientific">Serinibacter arcticus</name>
    <dbReference type="NCBI Taxonomy" id="1655435"/>
    <lineage>
        <taxon>Bacteria</taxon>
        <taxon>Bacillati</taxon>
        <taxon>Actinomycetota</taxon>
        <taxon>Actinomycetes</taxon>
        <taxon>Micrococcales</taxon>
        <taxon>Beutenbergiaceae</taxon>
        <taxon>Serinibacter</taxon>
    </lineage>
</organism>
<sequence length="152" mass="15211">MTSHDRPPHDRDHTRDHARDGEARPVALVVAAALLALQAVGFLGLTVAIVADAVAADDAVAGIATAAFTAVVALGAALVAVGLWRRRRWARGPAVAWSVLVVLVGASQLSVNPGVAAAIIVVGLVGAVAAASPATREALSGEPSGSEPPPSR</sequence>
<feature type="transmembrane region" description="Helical" evidence="2">
    <location>
        <begin position="26"/>
        <end position="51"/>
    </location>
</feature>
<comment type="caution">
    <text evidence="3">The sequence shown here is derived from an EMBL/GenBank/DDBJ whole genome shotgun (WGS) entry which is preliminary data.</text>
</comment>
<dbReference type="InterPro" id="IPR036259">
    <property type="entry name" value="MFS_trans_sf"/>
</dbReference>
<evidence type="ECO:0000313" key="3">
    <source>
        <dbReference type="EMBL" id="TGO06139.1"/>
    </source>
</evidence>
<dbReference type="EMBL" id="RHPJ01000001">
    <property type="protein sequence ID" value="TGO06139.1"/>
    <property type="molecule type" value="Genomic_DNA"/>
</dbReference>
<dbReference type="SUPFAM" id="SSF103473">
    <property type="entry name" value="MFS general substrate transporter"/>
    <property type="match status" value="1"/>
</dbReference>
<gene>
    <name evidence="3" type="ORF">SERN_0331</name>
</gene>
<name>A0A4Z1E4L9_9MICO</name>
<dbReference type="RefSeq" id="WP_135848390.1">
    <property type="nucleotide sequence ID" value="NZ_RHPJ01000001.1"/>
</dbReference>
<evidence type="ECO:0000256" key="1">
    <source>
        <dbReference type="SAM" id="MobiDB-lite"/>
    </source>
</evidence>
<feature type="transmembrane region" description="Helical" evidence="2">
    <location>
        <begin position="115"/>
        <end position="134"/>
    </location>
</feature>
<dbReference type="OrthoDB" id="5150205at2"/>
<feature type="transmembrane region" description="Helical" evidence="2">
    <location>
        <begin position="63"/>
        <end position="84"/>
    </location>
</feature>